<sequence length="280" mass="28508">MFCCTLEDPQDRTPAICMCLLGCYDAMSKNLGHKVTSERILPLMMPLLVEEGLSFDQWETQLSVAKKLMQRVESARRKEYEARKDLQAESEQALGAKAPAPAPEQTKAEPQDFESLLMGGPPKAAPSPAPAAPVAPAPPPPANDLTSMGISGFDKPTPSVPSSGLGNGFDPFATSGNSMSMPTPQPTPSFDPFGGLGGSGSCGGQGAAFGSNGAAMPGVTGGMGGCGGNASIGYPNACGGTMPGPGPGSLPFGQPSPGPANMGGIRNLNYDPFAECETGK</sequence>
<feature type="region of interest" description="Disordered" evidence="1">
    <location>
        <begin position="81"/>
        <end position="158"/>
    </location>
</feature>
<keyword evidence="3" id="KW-1185">Reference proteome</keyword>
<dbReference type="PANTHER" id="PTHR12984:SF6">
    <property type="entry name" value="SCY1-LIKE PROTEIN 2"/>
    <property type="match status" value="1"/>
</dbReference>
<reference evidence="2 3" key="1">
    <citation type="submission" date="2024-02" db="EMBL/GenBank/DDBJ databases">
        <authorList>
            <person name="Chen Y."/>
            <person name="Shah S."/>
            <person name="Dougan E. K."/>
            <person name="Thang M."/>
            <person name="Chan C."/>
        </authorList>
    </citation>
    <scope>NUCLEOTIDE SEQUENCE [LARGE SCALE GENOMIC DNA]</scope>
</reference>
<dbReference type="PANTHER" id="PTHR12984">
    <property type="entry name" value="SCY1-RELATED S/T PROTEIN KINASE-LIKE"/>
    <property type="match status" value="1"/>
</dbReference>
<dbReference type="InterPro" id="IPR051177">
    <property type="entry name" value="CIK-Related_Protein"/>
</dbReference>
<gene>
    <name evidence="2" type="ORF">CCMP2556_LOCUS41622</name>
</gene>
<evidence type="ECO:0000313" key="3">
    <source>
        <dbReference type="Proteomes" id="UP001642484"/>
    </source>
</evidence>
<proteinExistence type="predicted"/>
<organism evidence="2 3">
    <name type="scientific">Durusdinium trenchii</name>
    <dbReference type="NCBI Taxonomy" id="1381693"/>
    <lineage>
        <taxon>Eukaryota</taxon>
        <taxon>Sar</taxon>
        <taxon>Alveolata</taxon>
        <taxon>Dinophyceae</taxon>
        <taxon>Suessiales</taxon>
        <taxon>Symbiodiniaceae</taxon>
        <taxon>Durusdinium</taxon>
    </lineage>
</organism>
<evidence type="ECO:0000313" key="2">
    <source>
        <dbReference type="EMBL" id="CAK9085793.1"/>
    </source>
</evidence>
<feature type="compositionally biased region" description="Pro residues" evidence="1">
    <location>
        <begin position="123"/>
        <end position="142"/>
    </location>
</feature>
<dbReference type="EMBL" id="CAXAMN010024350">
    <property type="protein sequence ID" value="CAK9085793.1"/>
    <property type="molecule type" value="Genomic_DNA"/>
</dbReference>
<evidence type="ECO:0000256" key="1">
    <source>
        <dbReference type="SAM" id="MobiDB-lite"/>
    </source>
</evidence>
<name>A0ABP0QDS5_9DINO</name>
<accession>A0ABP0QDS5</accession>
<protein>
    <submittedName>
        <fullName evidence="2">Uncharacterized protein</fullName>
    </submittedName>
</protein>
<dbReference type="Proteomes" id="UP001642484">
    <property type="component" value="Unassembled WGS sequence"/>
</dbReference>
<comment type="caution">
    <text evidence="2">The sequence shown here is derived from an EMBL/GenBank/DDBJ whole genome shotgun (WGS) entry which is preliminary data.</text>
</comment>
<feature type="compositionally biased region" description="Pro residues" evidence="1">
    <location>
        <begin position="245"/>
        <end position="258"/>
    </location>
</feature>
<feature type="region of interest" description="Disordered" evidence="1">
    <location>
        <begin position="245"/>
        <end position="266"/>
    </location>
</feature>